<gene>
    <name evidence="8" type="ORF">EDS130_LOCUS37501</name>
</gene>
<evidence type="ECO:0000256" key="4">
    <source>
        <dbReference type="ARBA" id="ARBA00018463"/>
    </source>
</evidence>
<dbReference type="GO" id="GO:0002178">
    <property type="term" value="C:palmitoyltransferase complex"/>
    <property type="evidence" value="ECO:0007669"/>
    <property type="project" value="TreeGrafter"/>
</dbReference>
<reference evidence="8" key="1">
    <citation type="submission" date="2021-02" db="EMBL/GenBank/DDBJ databases">
        <authorList>
            <person name="Nowell W R."/>
        </authorList>
    </citation>
    <scope>NUCLEOTIDE SEQUENCE</scope>
</reference>
<keyword evidence="5" id="KW-0256">Endoplasmic reticulum</keyword>
<evidence type="ECO:0000256" key="1">
    <source>
        <dbReference type="ARBA" id="ARBA00004406"/>
    </source>
</evidence>
<protein>
    <recommendedName>
        <fullName evidence="4">Ras modification protein ERF4</fullName>
    </recommendedName>
</protein>
<dbReference type="AlphaFoldDB" id="A0A815MPW9"/>
<evidence type="ECO:0000256" key="2">
    <source>
        <dbReference type="ARBA" id="ARBA00007732"/>
    </source>
</evidence>
<dbReference type="OrthoDB" id="2190159at2759"/>
<comment type="caution">
    <text evidence="8">The sequence shown here is derived from an EMBL/GenBank/DDBJ whole genome shotgun (WGS) entry which is preliminary data.</text>
</comment>
<dbReference type="PANTHER" id="PTHR13254:SF0">
    <property type="entry name" value="GOLGIN SUBFAMILY A MEMBER 7_ERF4 DOMAIN-CONTAINING PROTEIN"/>
    <property type="match status" value="1"/>
</dbReference>
<comment type="subcellular location">
    <subcellularLocation>
        <location evidence="1">Endoplasmic reticulum membrane</location>
        <topology evidence="1">Peripheral membrane protein</topology>
    </subcellularLocation>
</comment>
<evidence type="ECO:0000256" key="5">
    <source>
        <dbReference type="ARBA" id="ARBA00022824"/>
    </source>
</evidence>
<feature type="domain" description="Golgin subfamily A member 7/ERF4" evidence="7">
    <location>
        <begin position="15"/>
        <end position="127"/>
    </location>
</feature>
<dbReference type="GO" id="GO:0005789">
    <property type="term" value="C:endoplasmic reticulum membrane"/>
    <property type="evidence" value="ECO:0007669"/>
    <property type="project" value="UniProtKB-SubCell"/>
</dbReference>
<accession>A0A815MPW9</accession>
<comment type="similarity">
    <text evidence="2">Belongs to the ERF4 family.</text>
</comment>
<name>A0A815MPW9_ADIRI</name>
<evidence type="ECO:0000256" key="3">
    <source>
        <dbReference type="ARBA" id="ARBA00011396"/>
    </source>
</evidence>
<dbReference type="Pfam" id="PF10256">
    <property type="entry name" value="Erf4"/>
    <property type="match status" value="1"/>
</dbReference>
<dbReference type="Proteomes" id="UP000663852">
    <property type="component" value="Unassembled WGS sequence"/>
</dbReference>
<comment type="subunit">
    <text evidence="3">Interacts with ERF2.</text>
</comment>
<evidence type="ECO:0000313" key="9">
    <source>
        <dbReference type="Proteomes" id="UP000663852"/>
    </source>
</evidence>
<sequence length="139" mass="16063">MDDTTRLTSEQSIKLFIQRDYSEGTAVKFQERFPSELEGKIDRGKFIDIIRHINSIFEEAEALSCKTFTENCCACLTGYLLLLCMPTHYEKCVKRAARYISEENERTLNPKGIFMLDPMEKGLRCIEGNISPQIRLQQT</sequence>
<evidence type="ECO:0000313" key="8">
    <source>
        <dbReference type="EMBL" id="CAF1421289.1"/>
    </source>
</evidence>
<dbReference type="PANTHER" id="PTHR13254">
    <property type="entry name" value="GOLGI AUTOANTIGEN, GOLGIN SUBFAMILY A, 7"/>
    <property type="match status" value="1"/>
</dbReference>
<evidence type="ECO:0000259" key="7">
    <source>
        <dbReference type="Pfam" id="PF10256"/>
    </source>
</evidence>
<keyword evidence="6" id="KW-0472">Membrane</keyword>
<organism evidence="8 9">
    <name type="scientific">Adineta ricciae</name>
    <name type="common">Rotifer</name>
    <dbReference type="NCBI Taxonomy" id="249248"/>
    <lineage>
        <taxon>Eukaryota</taxon>
        <taxon>Metazoa</taxon>
        <taxon>Spiralia</taxon>
        <taxon>Gnathifera</taxon>
        <taxon>Rotifera</taxon>
        <taxon>Eurotatoria</taxon>
        <taxon>Bdelloidea</taxon>
        <taxon>Adinetida</taxon>
        <taxon>Adinetidae</taxon>
        <taxon>Adineta</taxon>
    </lineage>
</organism>
<dbReference type="InterPro" id="IPR051371">
    <property type="entry name" value="Ras_palmitoyltransferase"/>
</dbReference>
<dbReference type="InterPro" id="IPR019383">
    <property type="entry name" value="Golgin_A_7/ERF4"/>
</dbReference>
<proteinExistence type="inferred from homology"/>
<dbReference type="EMBL" id="CAJNOJ010000371">
    <property type="protein sequence ID" value="CAF1421289.1"/>
    <property type="molecule type" value="Genomic_DNA"/>
</dbReference>
<evidence type="ECO:0000256" key="6">
    <source>
        <dbReference type="ARBA" id="ARBA00023136"/>
    </source>
</evidence>
<dbReference type="GO" id="GO:0006612">
    <property type="term" value="P:protein targeting to membrane"/>
    <property type="evidence" value="ECO:0007669"/>
    <property type="project" value="TreeGrafter"/>
</dbReference>